<organism evidence="2 3">
    <name type="scientific">Sulfolobus tengchongensis</name>
    <dbReference type="NCBI Taxonomy" id="207809"/>
    <lineage>
        <taxon>Archaea</taxon>
        <taxon>Thermoproteota</taxon>
        <taxon>Thermoprotei</taxon>
        <taxon>Sulfolobales</taxon>
        <taxon>Sulfolobaceae</taxon>
        <taxon>Sulfolobus</taxon>
    </lineage>
</organism>
<evidence type="ECO:0000313" key="3">
    <source>
        <dbReference type="Proteomes" id="UP001432202"/>
    </source>
</evidence>
<keyword evidence="1" id="KW-1133">Transmembrane helix</keyword>
<dbReference type="AlphaFoldDB" id="A0AAX4L3I6"/>
<keyword evidence="1" id="KW-0812">Transmembrane</keyword>
<gene>
    <name evidence="2" type="ORF">V6M85_05560</name>
</gene>
<keyword evidence="1" id="KW-0472">Membrane</keyword>
<dbReference type="EMBL" id="CP146016">
    <property type="protein sequence ID" value="WWQ61539.1"/>
    <property type="molecule type" value="Genomic_DNA"/>
</dbReference>
<protein>
    <submittedName>
        <fullName evidence="2">Uncharacterized protein</fullName>
    </submittedName>
</protein>
<proteinExistence type="predicted"/>
<dbReference type="Proteomes" id="UP001432202">
    <property type="component" value="Chromosome"/>
</dbReference>
<accession>A0AAX4L3I6</accession>
<evidence type="ECO:0000256" key="1">
    <source>
        <dbReference type="SAM" id="Phobius"/>
    </source>
</evidence>
<feature type="transmembrane region" description="Helical" evidence="1">
    <location>
        <begin position="12"/>
        <end position="36"/>
    </location>
</feature>
<dbReference type="GeneID" id="89336214"/>
<dbReference type="RefSeq" id="WP_338604032.1">
    <property type="nucleotide sequence ID" value="NZ_CP146016.1"/>
</dbReference>
<sequence>MSSLVKSLVIINLLLSITLSQFFVIPVVILSLKFILSSTKRD</sequence>
<keyword evidence="3" id="KW-1185">Reference proteome</keyword>
<evidence type="ECO:0000313" key="2">
    <source>
        <dbReference type="EMBL" id="WWQ61539.1"/>
    </source>
</evidence>
<name>A0AAX4L3I6_9CREN</name>
<reference evidence="2 3" key="1">
    <citation type="submission" date="2024-02" db="EMBL/GenBank/DDBJ databases">
        <title>STSV induces naive adaptation in Sulfolobus.</title>
        <authorList>
            <person name="Xiang X."/>
            <person name="Song M."/>
        </authorList>
    </citation>
    <scope>NUCLEOTIDE SEQUENCE [LARGE SCALE GENOMIC DNA]</scope>
    <source>
        <strain evidence="2 3">RT2</strain>
    </source>
</reference>